<proteinExistence type="predicted"/>
<reference evidence="1" key="2">
    <citation type="journal article" date="2021" name="PeerJ">
        <title>Extensive microbial diversity within the chicken gut microbiome revealed by metagenomics and culture.</title>
        <authorList>
            <person name="Gilroy R."/>
            <person name="Ravi A."/>
            <person name="Getino M."/>
            <person name="Pursley I."/>
            <person name="Horton D.L."/>
            <person name="Alikhan N.F."/>
            <person name="Baker D."/>
            <person name="Gharbi K."/>
            <person name="Hall N."/>
            <person name="Watson M."/>
            <person name="Adriaenssens E.M."/>
            <person name="Foster-Nyarko E."/>
            <person name="Jarju S."/>
            <person name="Secka A."/>
            <person name="Antonio M."/>
            <person name="Oren A."/>
            <person name="Chaudhuri R.R."/>
            <person name="La Ragione R."/>
            <person name="Hildebrand F."/>
            <person name="Pallen M.J."/>
        </authorList>
    </citation>
    <scope>NUCLEOTIDE SEQUENCE</scope>
    <source>
        <strain evidence="1">ChiSjej2B20-13462</strain>
    </source>
</reference>
<gene>
    <name evidence="1" type="ORF">IAA67_03435</name>
</gene>
<comment type="caution">
    <text evidence="1">The sequence shown here is derived from an EMBL/GenBank/DDBJ whole genome shotgun (WGS) entry which is preliminary data.</text>
</comment>
<dbReference type="Proteomes" id="UP000886874">
    <property type="component" value="Unassembled WGS sequence"/>
</dbReference>
<protein>
    <submittedName>
        <fullName evidence="1">Extracellular solute-binding protein</fullName>
    </submittedName>
</protein>
<organism evidence="1 2">
    <name type="scientific">Candidatus Avoscillospira stercorigallinarum</name>
    <dbReference type="NCBI Taxonomy" id="2840708"/>
    <lineage>
        <taxon>Bacteria</taxon>
        <taxon>Bacillati</taxon>
        <taxon>Bacillota</taxon>
        <taxon>Clostridia</taxon>
        <taxon>Eubacteriales</taxon>
        <taxon>Oscillospiraceae</taxon>
        <taxon>Oscillospiraceae incertae sedis</taxon>
        <taxon>Candidatus Avoscillospira</taxon>
    </lineage>
</organism>
<evidence type="ECO:0000313" key="2">
    <source>
        <dbReference type="Proteomes" id="UP000886874"/>
    </source>
</evidence>
<dbReference type="AlphaFoldDB" id="A0A9D1CNH1"/>
<sequence length="727" mass="77692">MRTKLPFQKLVILLLILALLTGCQDRSRPALPETSGQSSAGVGADPVWLEVTHSVREIAGAREISYTVSPVCGSFAPLDGLTELTAYHGQLLGAGYRVNEYLIASGQLFLVDPAAGTMELFGPPLQPEESFYEVAVNAQGEIWTVLGKSYLDLDSQQYCTDYYLAAVSAEGIPDALISLPDLTGEVEYFSYSGVFRLCFAADGTMVLDCGGALLRFDEAGTYLGYFVPSSPVYSFGGTANGQLYLAMPGKTGTVVQEISSRGAVLSSLPLDAVEDLLLLPSQGGTLLTGRTQQALVQFQGDTGALERTLPLLELGLQALDIQSLFSLGDRFYFLGGAQLDEGVYCLEPLEAPQTRTVLSYATMDPKDPLLNAISGFNRSSDEYVLEVWDYSEAAQGDGQRFLQALHQDILAGNPPDLANLCGVAWEGLTVSGLLADLSPYLEASATVNRETLLPGVLEAMAEQTGLYTLPASFALVSAYGKADGLPEPVTFTTAGTQALFAPMDPTGYLTAFYGFGCPETVGWQTALEQLPEAAGETPSYLALREDRALLGLGAFSSFADFHVLESYQLQAEAALPGFPEGQSGCPAIRPLSEVAIFSASPHPDGAWQFLAYLCGEAGQADISAGFPVRAEALQALADACLEEPEGGDLADQMVLDGIRYQAVPMTEAAVRRYLTWITQAHTRFRDEPTVRAILEEELPAFLGGEKTAAETGALIESRIALYRAEAE</sequence>
<dbReference type="InterPro" id="IPR006059">
    <property type="entry name" value="SBP"/>
</dbReference>
<dbReference type="EMBL" id="DVFN01000052">
    <property type="protein sequence ID" value="HIQ69367.1"/>
    <property type="molecule type" value="Genomic_DNA"/>
</dbReference>
<reference evidence="1" key="1">
    <citation type="submission" date="2020-10" db="EMBL/GenBank/DDBJ databases">
        <authorList>
            <person name="Gilroy R."/>
        </authorList>
    </citation>
    <scope>NUCLEOTIDE SEQUENCE</scope>
    <source>
        <strain evidence="1">ChiSjej2B20-13462</strain>
    </source>
</reference>
<dbReference type="PROSITE" id="PS51257">
    <property type="entry name" value="PROKAR_LIPOPROTEIN"/>
    <property type="match status" value="1"/>
</dbReference>
<dbReference type="Gene3D" id="3.40.190.10">
    <property type="entry name" value="Periplasmic binding protein-like II"/>
    <property type="match status" value="2"/>
</dbReference>
<dbReference type="SUPFAM" id="SSF53850">
    <property type="entry name" value="Periplasmic binding protein-like II"/>
    <property type="match status" value="1"/>
</dbReference>
<name>A0A9D1CNH1_9FIRM</name>
<evidence type="ECO:0000313" key="1">
    <source>
        <dbReference type="EMBL" id="HIQ69367.1"/>
    </source>
</evidence>
<dbReference type="Pfam" id="PF01547">
    <property type="entry name" value="SBP_bac_1"/>
    <property type="match status" value="1"/>
</dbReference>
<accession>A0A9D1CNH1</accession>